<evidence type="ECO:0000256" key="3">
    <source>
        <dbReference type="ARBA" id="ARBA00022448"/>
    </source>
</evidence>
<dbReference type="EMBL" id="ABJB010225129">
    <property type="status" value="NOT_ANNOTATED_CDS"/>
    <property type="molecule type" value="Genomic_DNA"/>
</dbReference>
<evidence type="ECO:0000256" key="12">
    <source>
        <dbReference type="ARBA" id="ARBA00023303"/>
    </source>
</evidence>
<evidence type="ECO:0000256" key="9">
    <source>
        <dbReference type="ARBA" id="ARBA00023170"/>
    </source>
</evidence>
<dbReference type="InterPro" id="IPR019594">
    <property type="entry name" value="Glu/Gly-bd"/>
</dbReference>
<feature type="transmembrane region" description="Helical" evidence="13">
    <location>
        <begin position="131"/>
        <end position="152"/>
    </location>
</feature>
<keyword evidence="6" id="KW-0175">Coiled coil</keyword>
<dbReference type="PANTHER" id="PTHR18966">
    <property type="entry name" value="IONOTROPIC GLUTAMATE RECEPTOR"/>
    <property type="match status" value="1"/>
</dbReference>
<evidence type="ECO:0000256" key="11">
    <source>
        <dbReference type="ARBA" id="ARBA00023286"/>
    </source>
</evidence>
<reference evidence="16 18" key="1">
    <citation type="submission" date="2008-03" db="EMBL/GenBank/DDBJ databases">
        <title>Annotation of Ixodes scapularis.</title>
        <authorList>
            <consortium name="Ixodes scapularis Genome Project Consortium"/>
            <person name="Caler E."/>
            <person name="Hannick L.I."/>
            <person name="Bidwell S."/>
            <person name="Joardar V."/>
            <person name="Thiagarajan M."/>
            <person name="Amedeo P."/>
            <person name="Galinsky K.J."/>
            <person name="Schobel S."/>
            <person name="Inman J."/>
            <person name="Hostetler J."/>
            <person name="Miller J."/>
            <person name="Hammond M."/>
            <person name="Megy K."/>
            <person name="Lawson D."/>
            <person name="Kodira C."/>
            <person name="Sutton G."/>
            <person name="Meyer J."/>
            <person name="Hill C.A."/>
            <person name="Birren B."/>
            <person name="Nene V."/>
            <person name="Collins F."/>
            <person name="Alarcon-Chaidez F."/>
            <person name="Wikel S."/>
            <person name="Strausberg R."/>
        </authorList>
    </citation>
    <scope>NUCLEOTIDE SEQUENCE [LARGE SCALE GENOMIC DNA]</scope>
    <source>
        <strain evidence="18">Wikel</strain>
        <strain evidence="16">Wikel colony</strain>
    </source>
</reference>
<dbReference type="GO" id="GO:0043226">
    <property type="term" value="C:organelle"/>
    <property type="evidence" value="ECO:0007669"/>
    <property type="project" value="UniProtKB-ARBA"/>
</dbReference>
<dbReference type="Gene3D" id="1.10.287.70">
    <property type="match status" value="1"/>
</dbReference>
<dbReference type="FunFam" id="1.10.287.70:FF:000134">
    <property type="entry name" value="Glutamate receptor, ionotropic kainate"/>
    <property type="match status" value="1"/>
</dbReference>
<evidence type="ECO:0000313" key="18">
    <source>
        <dbReference type="Proteomes" id="UP000001555"/>
    </source>
</evidence>
<dbReference type="FunFam" id="3.40.190.10:FF:000078">
    <property type="entry name" value="glutamate receptor ionotropic, NMDA 3B"/>
    <property type="match status" value="1"/>
</dbReference>
<feature type="domain" description="Ionotropic glutamate receptor C-terminal" evidence="14">
    <location>
        <begin position="15"/>
        <end position="203"/>
    </location>
</feature>
<dbReference type="HOGENOM" id="CLU_1262802_0_0_1"/>
<dbReference type="Pfam" id="PF00060">
    <property type="entry name" value="Lig_chan"/>
    <property type="match status" value="1"/>
</dbReference>
<dbReference type="InterPro" id="IPR001320">
    <property type="entry name" value="Iontro_rcpt_C"/>
</dbReference>
<evidence type="ECO:0000256" key="5">
    <source>
        <dbReference type="ARBA" id="ARBA00022989"/>
    </source>
</evidence>
<keyword evidence="7" id="KW-0406">Ion transport</keyword>
<evidence type="ECO:0000256" key="1">
    <source>
        <dbReference type="ARBA" id="ARBA00004141"/>
    </source>
</evidence>
<dbReference type="Proteomes" id="UP000001555">
    <property type="component" value="Unassembled WGS sequence"/>
</dbReference>
<dbReference type="SUPFAM" id="SSF53850">
    <property type="entry name" value="Periplasmic binding protein-like II"/>
    <property type="match status" value="1"/>
</dbReference>
<evidence type="ECO:0000259" key="14">
    <source>
        <dbReference type="SMART" id="SM00079"/>
    </source>
</evidence>
<keyword evidence="10" id="KW-0325">Glycoprotein</keyword>
<dbReference type="SMART" id="SM00079">
    <property type="entry name" value="PBPe"/>
    <property type="match status" value="1"/>
</dbReference>
<dbReference type="Pfam" id="PF10613">
    <property type="entry name" value="Lig_chan-Glu_bd"/>
    <property type="match status" value="1"/>
</dbReference>
<keyword evidence="8 13" id="KW-0472">Membrane</keyword>
<reference evidence="17" key="2">
    <citation type="submission" date="2020-05" db="UniProtKB">
        <authorList>
            <consortium name="EnsemblMetazoa"/>
        </authorList>
    </citation>
    <scope>IDENTIFICATION</scope>
    <source>
        <strain evidence="17">wikel</strain>
    </source>
</reference>
<evidence type="ECO:0000256" key="4">
    <source>
        <dbReference type="ARBA" id="ARBA00022692"/>
    </source>
</evidence>
<dbReference type="PaxDb" id="6945-B7QCF9"/>
<dbReference type="VEuPathDB" id="VectorBase:ISCI012407"/>
<sequence length="219" mass="24853">MGHPPYVIAKSSGRFIGVAAVNGTSELRLTGFAIELLDILARALGFDYNVRVSGEDYGSLSPNGTWTGLVRQVYEREADLGVGDISITRERLEYVDFTAPFMQNGIGILYRNVDRQFEEIPHFLRPWTSELWLYVLTAVLATSLLFSFLSRLSSAEWVCKRRAGPSCRKLAGKEHLKNRFTLINSFWFVLASLLQQGTDMFPRYELQLLLFFVELAKLT</sequence>
<evidence type="ECO:0000313" key="17">
    <source>
        <dbReference type="EnsemblMetazoa" id="ISCW012407-PA"/>
    </source>
</evidence>
<dbReference type="AlphaFoldDB" id="B7QCF9"/>
<comment type="subcellular location">
    <subcellularLocation>
        <location evidence="1">Membrane</location>
        <topology evidence="1">Multi-pass membrane protein</topology>
    </subcellularLocation>
</comment>
<dbReference type="VEuPathDB" id="VectorBase:ISCW012407"/>
<feature type="domain" description="Ionotropic glutamate receptor L-glutamate and glycine-binding" evidence="15">
    <location>
        <begin position="19"/>
        <end position="75"/>
    </location>
</feature>
<evidence type="ECO:0000256" key="7">
    <source>
        <dbReference type="ARBA" id="ARBA00023065"/>
    </source>
</evidence>
<keyword evidence="9" id="KW-0675">Receptor</keyword>
<dbReference type="EMBL" id="ABJB011120625">
    <property type="status" value="NOT_ANNOTATED_CDS"/>
    <property type="molecule type" value="Genomic_DNA"/>
</dbReference>
<dbReference type="STRING" id="6945.B7QCF9"/>
<accession>B7QCF9</accession>
<protein>
    <recommendedName>
        <fullName evidence="19">Glutamate receptor</fullName>
    </recommendedName>
</protein>
<dbReference type="EMBL" id="ABJB010284621">
    <property type="status" value="NOT_ANNOTATED_CDS"/>
    <property type="molecule type" value="Genomic_DNA"/>
</dbReference>
<dbReference type="VEuPathDB" id="VectorBase:ISCP_034712"/>
<dbReference type="SMART" id="SM00918">
    <property type="entry name" value="Lig_chan-Glu_bd"/>
    <property type="match status" value="1"/>
</dbReference>
<comment type="similarity">
    <text evidence="2">Belongs to the glutamate-gated ion channel (TC 1.A.10.1) family.</text>
</comment>
<keyword evidence="12" id="KW-0407">Ion channel</keyword>
<dbReference type="GO" id="GO:0015276">
    <property type="term" value="F:ligand-gated monoatomic ion channel activity"/>
    <property type="evidence" value="ECO:0007669"/>
    <property type="project" value="InterPro"/>
</dbReference>
<evidence type="ECO:0000256" key="10">
    <source>
        <dbReference type="ARBA" id="ARBA00023180"/>
    </source>
</evidence>
<dbReference type="EMBL" id="ABJB010575341">
    <property type="status" value="NOT_ANNOTATED_CDS"/>
    <property type="molecule type" value="Genomic_DNA"/>
</dbReference>
<keyword evidence="18" id="KW-1185">Reference proteome</keyword>
<proteinExistence type="inferred from homology"/>
<dbReference type="EMBL" id="ABJB010151754">
    <property type="status" value="NOT_ANNOTATED_CDS"/>
    <property type="molecule type" value="Genomic_DNA"/>
</dbReference>
<evidence type="ECO:0000256" key="2">
    <source>
        <dbReference type="ARBA" id="ARBA00008685"/>
    </source>
</evidence>
<dbReference type="OrthoDB" id="5984008at2759"/>
<organism>
    <name type="scientific">Ixodes scapularis</name>
    <name type="common">Black-legged tick</name>
    <name type="synonym">Deer tick</name>
    <dbReference type="NCBI Taxonomy" id="6945"/>
    <lineage>
        <taxon>Eukaryota</taxon>
        <taxon>Metazoa</taxon>
        <taxon>Ecdysozoa</taxon>
        <taxon>Arthropoda</taxon>
        <taxon>Chelicerata</taxon>
        <taxon>Arachnida</taxon>
        <taxon>Acari</taxon>
        <taxon>Parasitiformes</taxon>
        <taxon>Ixodida</taxon>
        <taxon>Ixodoidea</taxon>
        <taxon>Ixodidae</taxon>
        <taxon>Ixodinae</taxon>
        <taxon>Ixodes</taxon>
    </lineage>
</organism>
<dbReference type="GO" id="GO:0005886">
    <property type="term" value="C:plasma membrane"/>
    <property type="evidence" value="ECO:0007669"/>
    <property type="project" value="UniProtKB-ARBA"/>
</dbReference>
<evidence type="ECO:0000313" key="16">
    <source>
        <dbReference type="EMBL" id="EEC16531.1"/>
    </source>
</evidence>
<dbReference type="EMBL" id="DS907449">
    <property type="protein sequence ID" value="EEC16531.1"/>
    <property type="molecule type" value="Genomic_DNA"/>
</dbReference>
<keyword evidence="5 13" id="KW-1133">Transmembrane helix</keyword>
<dbReference type="EMBL" id="ABJB011078546">
    <property type="status" value="NOT_ANNOTATED_CDS"/>
    <property type="molecule type" value="Genomic_DNA"/>
</dbReference>
<dbReference type="Gene3D" id="3.40.190.10">
    <property type="entry name" value="Periplasmic binding protein-like II"/>
    <property type="match status" value="1"/>
</dbReference>
<evidence type="ECO:0008006" key="19">
    <source>
        <dbReference type="Google" id="ProtNLM"/>
    </source>
</evidence>
<evidence type="ECO:0000259" key="15">
    <source>
        <dbReference type="SMART" id="SM00918"/>
    </source>
</evidence>
<dbReference type="InParanoid" id="B7QCF9"/>
<name>B7QCF9_IXOSC</name>
<keyword evidence="11" id="KW-1071">Ligand-gated ion channel</keyword>
<evidence type="ECO:0000256" key="13">
    <source>
        <dbReference type="SAM" id="Phobius"/>
    </source>
</evidence>
<keyword evidence="3" id="KW-0813">Transport</keyword>
<evidence type="ECO:0000256" key="6">
    <source>
        <dbReference type="ARBA" id="ARBA00023054"/>
    </source>
</evidence>
<keyword evidence="4 13" id="KW-0812">Transmembrane</keyword>
<gene>
    <name evidence="16" type="ORF">IscW_ISCW012407</name>
</gene>
<dbReference type="InterPro" id="IPR015683">
    <property type="entry name" value="Ionotropic_Glu_rcpt"/>
</dbReference>
<evidence type="ECO:0000256" key="8">
    <source>
        <dbReference type="ARBA" id="ARBA00023136"/>
    </source>
</evidence>
<dbReference type="EnsemblMetazoa" id="ISCW012407-RA">
    <property type="protein sequence ID" value="ISCW012407-PA"/>
    <property type="gene ID" value="ISCW012407"/>
</dbReference>